<sequence length="685" mass="74892">MLATRAQIIAMAVTVACVAPRALGFSVSSLAPVRGLSSTSRLSSLAKYKSNPLRLSTVQAAKAGRATLPLRPCMTAAAEPMTDIVGPAWDNSAEYEAIGSDAFNADLQKVEEMTASIKKACSSISLDALDDISVELLVSVSKELNEAIILLANAATFCSCELSVDGTNDAAKGEMARVRALSSSLTQASQPAALALRLCPDSVAEAYIKEVPSERFSVEHSRKLKDQTLSLPEENLITALSVDGLSSWNQLHSSIAATMECDVGGEKMGVAKAAALLADPDAETRENAWKGINQAWTTHQEAAAASLNSITGWRAETNKRRSEKAGRKVHYLDSALHSNRMTKKSLDAMMLAVDEARPLAQRALKLQAKALGLEGKMTPAHLMAPPPTAPGGKTLSVDFDAGIKMVSDAVSSVNPDVGAFVNKMQAERWIDGRAGEKRSPGAYCTKFAKSRNPRVYMSAYSGTFQHVSTLAHELGHAYHNWVMRDMERAETSYPMNLAETASIFFETVVGDTLIDLSETDAERLQYRWYDAESAVAFLSNIPARYDFDCAVHEAREGGKTLTPSFLKEEMSKAWTKWYGDALTEVDDMFWASKLHFHISGLSFYNFPYTFGYMFALGVYAQQEAKGEDFYDAYVALLRDTGRMTAEEVVDKHLGCSLEDPDFWRGSIRIIEKKIDDFEELVNKIH</sequence>
<keyword evidence="2 6" id="KW-0479">Metal-binding</keyword>
<evidence type="ECO:0008006" key="11">
    <source>
        <dbReference type="Google" id="ProtNLM"/>
    </source>
</evidence>
<dbReference type="InterPro" id="IPR001567">
    <property type="entry name" value="Pept_M3A_M3B_dom"/>
</dbReference>
<gene>
    <name evidence="10" type="ORF">HAND00432_LOCUS20681</name>
</gene>
<dbReference type="PANTHER" id="PTHR34217">
    <property type="entry name" value="METAL-DEPENDENT CARBOXYPEPTIDASE"/>
    <property type="match status" value="1"/>
</dbReference>
<dbReference type="InterPro" id="IPR034006">
    <property type="entry name" value="M3B_PepF_2"/>
</dbReference>
<evidence type="ECO:0000259" key="9">
    <source>
        <dbReference type="Pfam" id="PF08439"/>
    </source>
</evidence>
<dbReference type="Gene3D" id="1.20.140.70">
    <property type="entry name" value="Oligopeptidase f, N-terminal domain"/>
    <property type="match status" value="1"/>
</dbReference>
<feature type="chain" id="PRO_5030992668" description="Peptidase M3A/M3B catalytic domain-containing protein" evidence="7">
    <location>
        <begin position="25"/>
        <end position="685"/>
    </location>
</feature>
<reference evidence="10" key="1">
    <citation type="submission" date="2021-01" db="EMBL/GenBank/DDBJ databases">
        <authorList>
            <person name="Corre E."/>
            <person name="Pelletier E."/>
            <person name="Niang G."/>
            <person name="Scheremetjew M."/>
            <person name="Finn R."/>
            <person name="Kale V."/>
            <person name="Holt S."/>
            <person name="Cochrane G."/>
            <person name="Meng A."/>
            <person name="Brown T."/>
            <person name="Cohen L."/>
        </authorList>
    </citation>
    <scope>NUCLEOTIDE SEQUENCE</scope>
    <source>
        <strain evidence="10">CCMP644</strain>
    </source>
</reference>
<keyword evidence="4 6" id="KW-0862">Zinc</keyword>
<keyword evidence="7" id="KW-0732">Signal</keyword>
<evidence type="ECO:0000256" key="1">
    <source>
        <dbReference type="ARBA" id="ARBA00022670"/>
    </source>
</evidence>
<feature type="domain" description="Oligopeptidase F N-terminal" evidence="9">
    <location>
        <begin position="200"/>
        <end position="260"/>
    </location>
</feature>
<comment type="similarity">
    <text evidence="6">Belongs to the peptidase M3 family.</text>
</comment>
<dbReference type="InterPro" id="IPR042088">
    <property type="entry name" value="OligoPept_F_C"/>
</dbReference>
<keyword evidence="5 6" id="KW-0482">Metalloprotease</keyword>
<evidence type="ECO:0000256" key="6">
    <source>
        <dbReference type="RuleBase" id="RU003435"/>
    </source>
</evidence>
<dbReference type="PANTHER" id="PTHR34217:SF1">
    <property type="entry name" value="CARBOXYPEPTIDASE 1"/>
    <property type="match status" value="1"/>
</dbReference>
<protein>
    <recommendedName>
        <fullName evidence="11">Peptidase M3A/M3B catalytic domain-containing protein</fullName>
    </recommendedName>
</protein>
<dbReference type="Gene3D" id="1.10.1370.20">
    <property type="entry name" value="Oligoendopeptidase f, C-terminal domain"/>
    <property type="match status" value="1"/>
</dbReference>
<keyword evidence="1 6" id="KW-0645">Protease</keyword>
<evidence type="ECO:0000313" key="10">
    <source>
        <dbReference type="EMBL" id="CAD8969683.1"/>
    </source>
</evidence>
<feature type="domain" description="Peptidase M3A/M3B catalytic" evidence="8">
    <location>
        <begin position="423"/>
        <end position="655"/>
    </location>
</feature>
<dbReference type="GO" id="GO:0004181">
    <property type="term" value="F:metallocarboxypeptidase activity"/>
    <property type="evidence" value="ECO:0007669"/>
    <property type="project" value="InterPro"/>
</dbReference>
<evidence type="ECO:0000256" key="3">
    <source>
        <dbReference type="ARBA" id="ARBA00022801"/>
    </source>
</evidence>
<evidence type="ECO:0000256" key="7">
    <source>
        <dbReference type="SAM" id="SignalP"/>
    </source>
</evidence>
<evidence type="ECO:0000256" key="5">
    <source>
        <dbReference type="ARBA" id="ARBA00023049"/>
    </source>
</evidence>
<dbReference type="InterPro" id="IPR001333">
    <property type="entry name" value="Peptidase_M32_Taq"/>
</dbReference>
<dbReference type="AlphaFoldDB" id="A0A7S1H7V7"/>
<dbReference type="InterPro" id="IPR013647">
    <property type="entry name" value="OligopepF_N_dom"/>
</dbReference>
<dbReference type="GO" id="GO:0004222">
    <property type="term" value="F:metalloendopeptidase activity"/>
    <property type="evidence" value="ECO:0007669"/>
    <property type="project" value="InterPro"/>
</dbReference>
<proteinExistence type="inferred from homology"/>
<dbReference type="Pfam" id="PF01432">
    <property type="entry name" value="Peptidase_M3"/>
    <property type="match status" value="1"/>
</dbReference>
<name>A0A7S1H7V7_HEMAN</name>
<evidence type="ECO:0000256" key="4">
    <source>
        <dbReference type="ARBA" id="ARBA00022833"/>
    </source>
</evidence>
<keyword evidence="3 6" id="KW-0378">Hydrolase</keyword>
<dbReference type="CDD" id="cd09607">
    <property type="entry name" value="M3B_PepF"/>
    <property type="match status" value="1"/>
</dbReference>
<evidence type="ECO:0000259" key="8">
    <source>
        <dbReference type="Pfam" id="PF01432"/>
    </source>
</evidence>
<dbReference type="GO" id="GO:0006508">
    <property type="term" value="P:proteolysis"/>
    <property type="evidence" value="ECO:0007669"/>
    <property type="project" value="UniProtKB-KW"/>
</dbReference>
<feature type="signal peptide" evidence="7">
    <location>
        <begin position="1"/>
        <end position="24"/>
    </location>
</feature>
<organism evidence="10">
    <name type="scientific">Hemiselmis andersenii</name>
    <name type="common">Cryptophyte alga</name>
    <dbReference type="NCBI Taxonomy" id="464988"/>
    <lineage>
        <taxon>Eukaryota</taxon>
        <taxon>Cryptophyceae</taxon>
        <taxon>Cryptomonadales</taxon>
        <taxon>Hemiselmidaceae</taxon>
        <taxon>Hemiselmis</taxon>
    </lineage>
</organism>
<dbReference type="Pfam" id="PF08439">
    <property type="entry name" value="Peptidase_M3_N"/>
    <property type="match status" value="1"/>
</dbReference>
<evidence type="ECO:0000256" key="2">
    <source>
        <dbReference type="ARBA" id="ARBA00022723"/>
    </source>
</evidence>
<dbReference type="PROSITE" id="PS51257">
    <property type="entry name" value="PROKAR_LIPOPROTEIN"/>
    <property type="match status" value="1"/>
</dbReference>
<comment type="cofactor">
    <cofactor evidence="6">
        <name>Zn(2+)</name>
        <dbReference type="ChEBI" id="CHEBI:29105"/>
    </cofactor>
    <text evidence="6">Binds 1 zinc ion.</text>
</comment>
<dbReference type="EMBL" id="HBFX01034333">
    <property type="protein sequence ID" value="CAD8969683.1"/>
    <property type="molecule type" value="Transcribed_RNA"/>
</dbReference>
<dbReference type="SUPFAM" id="SSF55486">
    <property type="entry name" value="Metalloproteases ('zincins'), catalytic domain"/>
    <property type="match status" value="1"/>
</dbReference>
<accession>A0A7S1H7V7</accession>
<dbReference type="GO" id="GO:0046872">
    <property type="term" value="F:metal ion binding"/>
    <property type="evidence" value="ECO:0007669"/>
    <property type="project" value="UniProtKB-UniRule"/>
</dbReference>